<gene>
    <name evidence="3" type="ORF">ACFOYY_09060</name>
</gene>
<feature type="domain" description="Peptidase M16 C-terminal" evidence="2">
    <location>
        <begin position="182"/>
        <end position="355"/>
    </location>
</feature>
<dbReference type="RefSeq" id="WP_386189274.1">
    <property type="nucleotide sequence ID" value="NZ_JBHSBC010000008.1"/>
</dbReference>
<protein>
    <submittedName>
        <fullName evidence="3">M16 family metallopeptidase</fullName>
    </submittedName>
</protein>
<dbReference type="Proteomes" id="UP001595698">
    <property type="component" value="Unassembled WGS sequence"/>
</dbReference>
<accession>A0ABV8EV73</accession>
<name>A0ABV8EV73_9ACTN</name>
<dbReference type="Pfam" id="PF05193">
    <property type="entry name" value="Peptidase_M16_C"/>
    <property type="match status" value="1"/>
</dbReference>
<reference evidence="4" key="1">
    <citation type="journal article" date="2019" name="Int. J. Syst. Evol. Microbiol.">
        <title>The Global Catalogue of Microorganisms (GCM) 10K type strain sequencing project: providing services to taxonomists for standard genome sequencing and annotation.</title>
        <authorList>
            <consortium name="The Broad Institute Genomics Platform"/>
            <consortium name="The Broad Institute Genome Sequencing Center for Infectious Disease"/>
            <person name="Wu L."/>
            <person name="Ma J."/>
        </authorList>
    </citation>
    <scope>NUCLEOTIDE SEQUENCE [LARGE SCALE GENOMIC DNA]</scope>
    <source>
        <strain evidence="4">TBRC 7912</strain>
    </source>
</reference>
<proteinExistence type="predicted"/>
<organism evidence="3 4">
    <name type="scientific">Streptosporangium jomthongense</name>
    <dbReference type="NCBI Taxonomy" id="1193683"/>
    <lineage>
        <taxon>Bacteria</taxon>
        <taxon>Bacillati</taxon>
        <taxon>Actinomycetota</taxon>
        <taxon>Actinomycetes</taxon>
        <taxon>Streptosporangiales</taxon>
        <taxon>Streptosporangiaceae</taxon>
        <taxon>Streptosporangium</taxon>
    </lineage>
</organism>
<comment type="caution">
    <text evidence="3">The sequence shown here is derived from an EMBL/GenBank/DDBJ whole genome shotgun (WGS) entry which is preliminary data.</text>
</comment>
<keyword evidence="4" id="KW-1185">Reference proteome</keyword>
<evidence type="ECO:0000259" key="1">
    <source>
        <dbReference type="Pfam" id="PF00675"/>
    </source>
</evidence>
<feature type="domain" description="Peptidase M16 N-terminal" evidence="1">
    <location>
        <begin position="63"/>
        <end position="172"/>
    </location>
</feature>
<dbReference type="EMBL" id="JBHSBC010000008">
    <property type="protein sequence ID" value="MFC3980267.1"/>
    <property type="molecule type" value="Genomic_DNA"/>
</dbReference>
<dbReference type="PANTHER" id="PTHR11851:SF224">
    <property type="entry name" value="PROCESSING PROTEASE"/>
    <property type="match status" value="1"/>
</dbReference>
<dbReference type="InterPro" id="IPR011249">
    <property type="entry name" value="Metalloenz_LuxS/M16"/>
</dbReference>
<evidence type="ECO:0000313" key="4">
    <source>
        <dbReference type="Proteomes" id="UP001595698"/>
    </source>
</evidence>
<dbReference type="SUPFAM" id="SSF63411">
    <property type="entry name" value="LuxS/MPP-like metallohydrolase"/>
    <property type="match status" value="2"/>
</dbReference>
<dbReference type="InterPro" id="IPR011765">
    <property type="entry name" value="Pept_M16_N"/>
</dbReference>
<dbReference type="InterPro" id="IPR007863">
    <property type="entry name" value="Peptidase_M16_C"/>
</dbReference>
<evidence type="ECO:0000313" key="3">
    <source>
        <dbReference type="EMBL" id="MFC3980267.1"/>
    </source>
</evidence>
<dbReference type="Gene3D" id="3.30.830.10">
    <property type="entry name" value="Metalloenzyme, LuxS/M16 peptidase-like"/>
    <property type="match status" value="2"/>
</dbReference>
<dbReference type="Pfam" id="PF00675">
    <property type="entry name" value="Peptidase_M16"/>
    <property type="match status" value="1"/>
</dbReference>
<evidence type="ECO:0000259" key="2">
    <source>
        <dbReference type="Pfam" id="PF05193"/>
    </source>
</evidence>
<sequence>MSAQTVRPLPDLEPAVPLVLPPQAEAVLPSGLTVVAIARRTTPLVEARLWVPMAEVDIAEGALLAQTLFSGTGTRSAAVIAEETQAIGGSLDCGASPDRWLVSGDCLASGLDRLLEVLADALCDARYPDHEFSVERDRLADRFRVTLSQPPALARAELLKRVYGTHPYAVETPDPERVGAVEAGRVRALHERRMRPDGAVLVLVGDLDPGEAVELAGRRLGGWAGSGHKVTMPPAPSPVPGPLLLVDRPGTLQSSIRFALPAPGRDHPDSAAMQLANLIFGGYFSSRWTENIREDKGYSYGPASIVDHSLGGSAVILSVDVSTEVTAPALVETLYELGRIATLPPEPEEVEQARRYAIGTLQVATATQAGLARFAGTLAGFGLRLDHLARRVERLTAATVEDVHRVASTYMGPGRATAVLLGDAERVERSLSSVMPVETR</sequence>
<dbReference type="PANTHER" id="PTHR11851">
    <property type="entry name" value="METALLOPROTEASE"/>
    <property type="match status" value="1"/>
</dbReference>
<dbReference type="InterPro" id="IPR050361">
    <property type="entry name" value="MPP/UQCRC_Complex"/>
</dbReference>